<evidence type="ECO:0000256" key="2">
    <source>
        <dbReference type="ARBA" id="ARBA00022801"/>
    </source>
</evidence>
<evidence type="ECO:0000313" key="6">
    <source>
        <dbReference type="Proteomes" id="UP000266506"/>
    </source>
</evidence>
<dbReference type="PANTHER" id="PTHR34983:SF2">
    <property type="entry name" value="ENDO-BETA-1,4-GALACTANASE"/>
    <property type="match status" value="1"/>
</dbReference>
<keyword evidence="3 4" id="KW-0326">Glycosidase</keyword>
<sequence>MRKLISFTFVFFASLFLFVLGVSNFKVNADSQINTYLEQQENDSTGNETKIRFICTIENVSDLNSISKITFNFYLYNYISTGSYSENGTYTTTTVYDSVEGTNGKNKIDNTYYAVFTLTGVDKFKDYTLSTSVTLDTNVGDITTNEVTHTIQDSGDTFFKGMDSSAVPALEAAGVTYKNDNGDVEDVFKVLADHGVNYIRVRVWNDPYYTDSNNVKYSYGGGNCDLANAIAIGKRANKYGMKLLVDFHYSDFWADPEKQKLPKAWEGYSDSQIVTAIYDFTYASLTEMKDAGIDVGMVQVGNETNDALCGHMGDSNMSAICSFFNSGSSAVRAVYPSALVAVHFANPSNYSDYQWYASELNKYSVDYDVFGTSYYPYWHGSLNNLSKLLSEIADTYNKDVCVLETAYANTEEYTDSRSDGYNNTVFTREQELADNTNSSLPYEFTVDGQKNAVINLMDTIKNKTTNGLGVFYWEGTWIKTPSSSASITNSYSNDSEVYGTGWGNKYAYYYDSANYKLENGGCAIENEAFFDENGNPFDSLNAFKVDVSSAITRSTDGYASATLCNSSFEDESLDGWVLRSSVDGTWPKKDYKNDGSYGLSFGSSSSYTLDLYQDISYITYGTYSFSLDVMGNILSSNIYIYVSINGVKTTVSAPLAGWDSWKTYTVTFSATLEDTVEVGFYVSASGIWGYIDNAKLERVDSSSGTDVSFVNDIEDSTFDSYSSWTITQNVAVTPSIKTDSNATNNTTPLLNMWGGNDIGLDFSISQDVSGNNGTASFSIEISSGSYSGCEIYAYISVNGNVTKGQTVTATNGWDVWQTISVSNVSVKDTDTVIVGLYVKISDNNSWIYIDNATLSIS</sequence>
<dbReference type="AlphaFoldDB" id="A0A397S0W6"/>
<dbReference type="EMBL" id="QXEV01000010">
    <property type="protein sequence ID" value="RIA75834.1"/>
    <property type="molecule type" value="Genomic_DNA"/>
</dbReference>
<protein>
    <recommendedName>
        <fullName evidence="4">Arabinogalactan endo-beta-1,4-galactanase</fullName>
        <ecNumber evidence="4">3.2.1.89</ecNumber>
    </recommendedName>
</protein>
<comment type="catalytic activity">
    <reaction evidence="4">
        <text>The enzyme specifically hydrolyzes (1-&gt;4)-beta-D-galactosidic linkages in type I arabinogalactans.</text>
        <dbReference type="EC" id="3.2.1.89"/>
    </reaction>
</comment>
<accession>A0A397S0W6</accession>
<dbReference type="OrthoDB" id="9768786at2"/>
<dbReference type="Gene3D" id="2.60.120.260">
    <property type="entry name" value="Galactose-binding domain-like"/>
    <property type="match status" value="2"/>
</dbReference>
<evidence type="ECO:0000313" key="5">
    <source>
        <dbReference type="EMBL" id="RIA75834.1"/>
    </source>
</evidence>
<keyword evidence="6" id="KW-1185">Reference proteome</keyword>
<proteinExistence type="inferred from homology"/>
<keyword evidence="2 4" id="KW-0378">Hydrolase</keyword>
<evidence type="ECO:0000256" key="1">
    <source>
        <dbReference type="ARBA" id="ARBA00010687"/>
    </source>
</evidence>
<comment type="similarity">
    <text evidence="1 4">Belongs to the glycosyl hydrolase 53 family.</text>
</comment>
<name>A0A397S0W6_9MOLU</name>
<dbReference type="SUPFAM" id="SSF51445">
    <property type="entry name" value="(Trans)glycosidases"/>
    <property type="match status" value="1"/>
</dbReference>
<reference evidence="5 6" key="1">
    <citation type="submission" date="2018-08" db="EMBL/GenBank/DDBJ databases">
        <title>Genomic Encyclopedia of Archaeal and Bacterial Type Strains, Phase II (KMG-II): from individual species to whole genera.</title>
        <authorList>
            <person name="Goeker M."/>
        </authorList>
    </citation>
    <scope>NUCLEOTIDE SEQUENCE [LARGE SCALE GENOMIC DNA]</scope>
    <source>
        <strain evidence="5 6">ATCC 27112</strain>
    </source>
</reference>
<dbReference type="Proteomes" id="UP000266506">
    <property type="component" value="Unassembled WGS sequence"/>
</dbReference>
<comment type="caution">
    <text evidence="5">The sequence shown here is derived from an EMBL/GenBank/DDBJ whole genome shotgun (WGS) entry which is preliminary data.</text>
</comment>
<organism evidence="5 6">
    <name type="scientific">Anaeroplasma bactoclasticum</name>
    <dbReference type="NCBI Taxonomy" id="2088"/>
    <lineage>
        <taxon>Bacteria</taxon>
        <taxon>Bacillati</taxon>
        <taxon>Mycoplasmatota</taxon>
        <taxon>Mollicutes</taxon>
        <taxon>Anaeroplasmatales</taxon>
        <taxon>Anaeroplasmataceae</taxon>
        <taxon>Anaeroplasma</taxon>
    </lineage>
</organism>
<dbReference type="InterPro" id="IPR011683">
    <property type="entry name" value="Glyco_hydro_53"/>
</dbReference>
<dbReference type="GO" id="GO:0031218">
    <property type="term" value="F:arabinogalactan endo-1,4-beta-galactosidase activity"/>
    <property type="evidence" value="ECO:0007669"/>
    <property type="project" value="UniProtKB-EC"/>
</dbReference>
<dbReference type="GO" id="GO:0015926">
    <property type="term" value="F:glucosidase activity"/>
    <property type="evidence" value="ECO:0007669"/>
    <property type="project" value="InterPro"/>
</dbReference>
<dbReference type="InParanoid" id="A0A397S0W6"/>
<dbReference type="Gene3D" id="3.20.20.80">
    <property type="entry name" value="Glycosidases"/>
    <property type="match status" value="1"/>
</dbReference>
<dbReference type="Pfam" id="PF07745">
    <property type="entry name" value="Glyco_hydro_53"/>
    <property type="match status" value="1"/>
</dbReference>
<dbReference type="InterPro" id="IPR017853">
    <property type="entry name" value="GH"/>
</dbReference>
<dbReference type="EC" id="3.2.1.89" evidence="4"/>
<dbReference type="PANTHER" id="PTHR34983">
    <property type="entry name" value="ARABINOGALACTAN ENDO-BETA-1,4-GALACTANASE A"/>
    <property type="match status" value="1"/>
</dbReference>
<gene>
    <name evidence="5" type="ORF">EI71_01133</name>
</gene>
<dbReference type="GO" id="GO:0045490">
    <property type="term" value="P:pectin catabolic process"/>
    <property type="evidence" value="ECO:0007669"/>
    <property type="project" value="TreeGrafter"/>
</dbReference>
<dbReference type="RefSeq" id="WP_119016273.1">
    <property type="nucleotide sequence ID" value="NZ_QXEV01000010.1"/>
</dbReference>
<evidence type="ECO:0000256" key="3">
    <source>
        <dbReference type="ARBA" id="ARBA00023295"/>
    </source>
</evidence>
<evidence type="ECO:0000256" key="4">
    <source>
        <dbReference type="RuleBase" id="RU361192"/>
    </source>
</evidence>